<gene>
    <name evidence="1" type="ORF">JWYL7_0261</name>
    <name evidence="2" type="ORF">SAMN05661008_01870</name>
</gene>
<dbReference type="Proteomes" id="UP000092605">
    <property type="component" value="Unassembled WGS sequence"/>
</dbReference>
<dbReference type="AlphaFoldDB" id="A0A150FNM5"/>
<protein>
    <submittedName>
        <fullName evidence="1">Uncharacterized protein</fullName>
    </submittedName>
</protein>
<dbReference type="EMBL" id="FRBG01000023">
    <property type="protein sequence ID" value="SHL32282.1"/>
    <property type="molecule type" value="Genomic_DNA"/>
</dbReference>
<comment type="caution">
    <text evidence="1">The sequence shown here is derived from an EMBL/GenBank/DDBJ whole genome shotgun (WGS) entry which is preliminary data.</text>
</comment>
<dbReference type="OrthoDB" id="1875136at2"/>
<reference evidence="1 3" key="1">
    <citation type="submission" date="2016-02" db="EMBL/GenBank/DDBJ databases">
        <title>Draft genome sequence for Clostridium paradoxum JW-YL-7.</title>
        <authorList>
            <person name="Utturkar S.M."/>
            <person name="Lancaster A."/>
            <person name="Poole F.L."/>
            <person name="Adams M.W."/>
            <person name="Brown S.D."/>
        </authorList>
    </citation>
    <scope>NUCLEOTIDE SEQUENCE [LARGE SCALE GENOMIC DNA]</scope>
    <source>
        <strain evidence="1 3">JW-YL-7</strain>
    </source>
</reference>
<evidence type="ECO:0000313" key="2">
    <source>
        <dbReference type="EMBL" id="SHL32282.1"/>
    </source>
</evidence>
<dbReference type="Proteomes" id="UP000323392">
    <property type="component" value="Unassembled WGS sequence"/>
</dbReference>
<proteinExistence type="predicted"/>
<keyword evidence="4" id="KW-1185">Reference proteome</keyword>
<dbReference type="EMBL" id="LSFY01000001">
    <property type="protein sequence ID" value="KXZ39186.1"/>
    <property type="molecule type" value="Genomic_DNA"/>
</dbReference>
<dbReference type="STRING" id="1121328.JWYL7_0261"/>
<sequence>MAIRFEFLKHRINFHPCKPHNTLNVGRGIDNGDGYIHARTTETDNQKALYWTISFIMGGSSPAKFRVFTDYTRGYVNFDGTHSSSTNSTHIQFPEHLKGHQLILPFDMNRLETGFIEWNNAIILLDASGDSFPSNQLSGAFPVLKENGEIDYIFGYYRASNLLKLYRWTRVGVFISESTIDNMQTQFQDEYGANFTYRDIAVTPVLWGEPIEIYGHNTRTDSASNEQLYASKVIRLNVDATVHSVMDLKPRIGSSTWFASRGMHSGNIDRRCYLSSINRSKNRIYLYYIGTGGGSSFYQVITPEGNLLEAYRSKGISSDFLNIRGTDKWLYQYRSYSSGTGWQRYYYGIHFASVSRPSGAHTKLAQPVEKTDANTMKVQYMFEIDLIDYLNDLY</sequence>
<dbReference type="PATRIC" id="fig|1121328.3.peg.260"/>
<organism evidence="1 3">
    <name type="scientific">Alkalithermobacter thermoalcaliphilus JW-YL-7 = DSM 7308</name>
    <dbReference type="NCBI Taxonomy" id="1121328"/>
    <lineage>
        <taxon>Bacteria</taxon>
        <taxon>Bacillati</taxon>
        <taxon>Bacillota</taxon>
        <taxon>Clostridia</taxon>
        <taxon>Peptostreptococcales</taxon>
        <taxon>Tepidibacteraceae</taxon>
        <taxon>Alkalithermobacter</taxon>
    </lineage>
</organism>
<accession>A0A150FNM5</accession>
<evidence type="ECO:0000313" key="3">
    <source>
        <dbReference type="Proteomes" id="UP000092605"/>
    </source>
</evidence>
<reference evidence="2 4" key="2">
    <citation type="submission" date="2016-11" db="EMBL/GenBank/DDBJ databases">
        <authorList>
            <person name="Varghese N."/>
            <person name="Submissions S."/>
        </authorList>
    </citation>
    <scope>NUCLEOTIDE SEQUENCE [LARGE SCALE GENOMIC DNA]</scope>
    <source>
        <strain evidence="2 4">DSM 7308</strain>
    </source>
</reference>
<name>A0A150FNM5_CLOPD</name>
<evidence type="ECO:0000313" key="1">
    <source>
        <dbReference type="EMBL" id="KXZ39186.1"/>
    </source>
</evidence>
<dbReference type="RefSeq" id="WP_066067907.1">
    <property type="nucleotide sequence ID" value="NZ_FRBG01000023.1"/>
</dbReference>
<evidence type="ECO:0000313" key="4">
    <source>
        <dbReference type="Proteomes" id="UP000323392"/>
    </source>
</evidence>